<dbReference type="InterPro" id="IPR011705">
    <property type="entry name" value="BACK"/>
</dbReference>
<evidence type="ECO:0000256" key="2">
    <source>
        <dbReference type="ARBA" id="ARBA00022737"/>
    </source>
</evidence>
<proteinExistence type="predicted"/>
<dbReference type="PANTHER" id="PTHR45632">
    <property type="entry name" value="LD33804P"/>
    <property type="match status" value="1"/>
</dbReference>
<dbReference type="Gene3D" id="3.30.710.10">
    <property type="entry name" value="Potassium Channel Kv1.1, Chain A"/>
    <property type="match status" value="1"/>
</dbReference>
<dbReference type="SUPFAM" id="SSF54695">
    <property type="entry name" value="POZ domain"/>
    <property type="match status" value="1"/>
</dbReference>
<accession>A0ABP0FYS3</accession>
<protein>
    <recommendedName>
        <fullName evidence="3">BTB domain-containing protein</fullName>
    </recommendedName>
</protein>
<feature type="domain" description="BTB" evidence="3">
    <location>
        <begin position="42"/>
        <end position="109"/>
    </location>
</feature>
<dbReference type="Gene3D" id="2.120.10.80">
    <property type="entry name" value="Kelch-type beta propeller"/>
    <property type="match status" value="1"/>
</dbReference>
<evidence type="ECO:0000256" key="1">
    <source>
        <dbReference type="ARBA" id="ARBA00022441"/>
    </source>
</evidence>
<dbReference type="Gene3D" id="1.25.40.420">
    <property type="match status" value="1"/>
</dbReference>
<dbReference type="EMBL" id="CAWYQH010000096">
    <property type="protein sequence ID" value="CAK8683100.1"/>
    <property type="molecule type" value="Genomic_DNA"/>
</dbReference>
<keyword evidence="2" id="KW-0677">Repeat</keyword>
<dbReference type="InterPro" id="IPR015915">
    <property type="entry name" value="Kelch-typ_b-propeller"/>
</dbReference>
<dbReference type="Pfam" id="PF07707">
    <property type="entry name" value="BACK"/>
    <property type="match status" value="1"/>
</dbReference>
<organism evidence="4 5">
    <name type="scientific">Clavelina lepadiformis</name>
    <name type="common">Light-bulb sea squirt</name>
    <name type="synonym">Ascidia lepadiformis</name>
    <dbReference type="NCBI Taxonomy" id="159417"/>
    <lineage>
        <taxon>Eukaryota</taxon>
        <taxon>Metazoa</taxon>
        <taxon>Chordata</taxon>
        <taxon>Tunicata</taxon>
        <taxon>Ascidiacea</taxon>
        <taxon>Aplousobranchia</taxon>
        <taxon>Clavelinidae</taxon>
        <taxon>Clavelina</taxon>
    </lineage>
</organism>
<dbReference type="Pfam" id="PF24681">
    <property type="entry name" value="Kelch_KLHDC2_KLHL20_DRC7"/>
    <property type="match status" value="1"/>
</dbReference>
<dbReference type="InterPro" id="IPR017096">
    <property type="entry name" value="BTB-kelch_protein"/>
</dbReference>
<evidence type="ECO:0000313" key="5">
    <source>
        <dbReference type="Proteomes" id="UP001642483"/>
    </source>
</evidence>
<dbReference type="InterPro" id="IPR006652">
    <property type="entry name" value="Kelch_1"/>
</dbReference>
<dbReference type="Proteomes" id="UP001642483">
    <property type="component" value="Unassembled WGS sequence"/>
</dbReference>
<dbReference type="InterPro" id="IPR011333">
    <property type="entry name" value="SKP1/BTB/POZ_sf"/>
</dbReference>
<dbReference type="Pfam" id="PF00651">
    <property type="entry name" value="BTB"/>
    <property type="match status" value="1"/>
</dbReference>
<name>A0ABP0FYS3_CLALP</name>
<dbReference type="PIRSF" id="PIRSF037037">
    <property type="entry name" value="Kelch-like_protein_gigaxonin"/>
    <property type="match status" value="1"/>
</dbReference>
<gene>
    <name evidence="4" type="ORF">CVLEPA_LOCUS14206</name>
</gene>
<dbReference type="PANTHER" id="PTHR45632:SF3">
    <property type="entry name" value="KELCH-LIKE PROTEIN 32"/>
    <property type="match status" value="1"/>
</dbReference>
<keyword evidence="5" id="KW-1185">Reference proteome</keyword>
<reference evidence="4 5" key="1">
    <citation type="submission" date="2024-02" db="EMBL/GenBank/DDBJ databases">
        <authorList>
            <person name="Daric V."/>
            <person name="Darras S."/>
        </authorList>
    </citation>
    <scope>NUCLEOTIDE SEQUENCE [LARGE SCALE GENOMIC DNA]</scope>
</reference>
<dbReference type="SMART" id="SM00612">
    <property type="entry name" value="Kelch"/>
    <property type="match status" value="5"/>
</dbReference>
<sequence length="526" mass="60034">MFSDKVTQLSDQITTDKIVCERKEAKSLLEYANRKRLNGKFNDITIKVEDELFSANRMVLSCFSEYFENMFDIEMKEKHENQVEILGVTANAMKLIIEFIYTGHIEINKNNVCDLLSASNMMQIGDVKEFCLEFLEDSISIETCLAVLQLADLYDHRTSNRLRDRVKTFIEENIDEVITLEDFKTLTKNEIVAFSRKVKNQLSETALYKAVVNWTKHNIKERQEYFQSLFQAVDLTMILPNFVEETMPCETLVQQNFECVKTLLDFFVAQAKKERVKANGTRILSLGGSKTPHKVTEVFNILQEPCKTYPNLNLGRMSLCSVLLHGFVYVIGGATPKDKDENILTSRISRLNLNTDEFKWEEVAPMRCQRYVMGAAVLGDMIFVVGGSDDDRSAEYYIPTFNKWTAMSPMKQERYGHTVVACEGSLYSIGGFGSKYHLKSVERYQPSDDVWNYVAPMTTPRKWFASVAVGGFIYATGGESKEETVEKSVERYDVTANKWMAVSDMNYGRCSHSACIMQGKIYVVGG</sequence>
<comment type="caution">
    <text evidence="4">The sequence shown here is derived from an EMBL/GenBank/DDBJ whole genome shotgun (WGS) entry which is preliminary data.</text>
</comment>
<dbReference type="InterPro" id="IPR000210">
    <property type="entry name" value="BTB/POZ_dom"/>
</dbReference>
<keyword evidence="1" id="KW-0880">Kelch repeat</keyword>
<evidence type="ECO:0000313" key="4">
    <source>
        <dbReference type="EMBL" id="CAK8683100.1"/>
    </source>
</evidence>
<dbReference type="SUPFAM" id="SSF117281">
    <property type="entry name" value="Kelch motif"/>
    <property type="match status" value="1"/>
</dbReference>
<evidence type="ECO:0000259" key="3">
    <source>
        <dbReference type="PROSITE" id="PS50097"/>
    </source>
</evidence>
<dbReference type="PROSITE" id="PS50097">
    <property type="entry name" value="BTB"/>
    <property type="match status" value="1"/>
</dbReference>
<dbReference type="SMART" id="SM00875">
    <property type="entry name" value="BACK"/>
    <property type="match status" value="1"/>
</dbReference>
<dbReference type="SMART" id="SM00225">
    <property type="entry name" value="BTB"/>
    <property type="match status" value="1"/>
</dbReference>